<dbReference type="EMBL" id="CM000784">
    <property type="protein sequence ID" value="AQK91288.1"/>
    <property type="molecule type" value="Genomic_DNA"/>
</dbReference>
<accession>A0A1D6FHK7</accession>
<dbReference type="AlphaFoldDB" id="A0A1D6FHK7"/>
<dbReference type="InParanoid" id="A0A1D6FHK7"/>
<sequence>MKNLRRRLLLTWQILLMTLLIMPSCARLFLSYSWTALQSQMKSLSSLALVEYVTPVKVSNTITRIL</sequence>
<evidence type="ECO:0000313" key="1">
    <source>
        <dbReference type="EMBL" id="AQK91288.1"/>
    </source>
</evidence>
<organism evidence="1">
    <name type="scientific">Zea mays</name>
    <name type="common">Maize</name>
    <dbReference type="NCBI Taxonomy" id="4577"/>
    <lineage>
        <taxon>Eukaryota</taxon>
        <taxon>Viridiplantae</taxon>
        <taxon>Streptophyta</taxon>
        <taxon>Embryophyta</taxon>
        <taxon>Tracheophyta</taxon>
        <taxon>Spermatophyta</taxon>
        <taxon>Magnoliopsida</taxon>
        <taxon>Liliopsida</taxon>
        <taxon>Poales</taxon>
        <taxon>Poaceae</taxon>
        <taxon>PACMAD clade</taxon>
        <taxon>Panicoideae</taxon>
        <taxon>Andropogonodae</taxon>
        <taxon>Andropogoneae</taxon>
        <taxon>Tripsacinae</taxon>
        <taxon>Zea</taxon>
    </lineage>
</organism>
<name>A0A1D6FHK7_MAIZE</name>
<proteinExistence type="predicted"/>
<protein>
    <submittedName>
        <fullName evidence="1">Uncharacterized protein</fullName>
    </submittedName>
</protein>
<gene>
    <name evidence="1" type="ORF">ZEAMMB73_Zm00001d009059</name>
</gene>
<reference evidence="1" key="1">
    <citation type="submission" date="2015-12" db="EMBL/GenBank/DDBJ databases">
        <title>Update maize B73 reference genome by single molecule sequencing technologies.</title>
        <authorList>
            <consortium name="Maize Genome Sequencing Project"/>
            <person name="Ware D."/>
        </authorList>
    </citation>
    <scope>NUCLEOTIDE SEQUENCE</scope>
    <source>
        <tissue evidence="1">Seedling</tissue>
    </source>
</reference>